<dbReference type="Pfam" id="PF19781">
    <property type="entry name" value="DUF6266"/>
    <property type="match status" value="1"/>
</dbReference>
<dbReference type="STRING" id="151894.SAMN04488524_3259"/>
<reference evidence="2" key="1">
    <citation type="submission" date="2017-04" db="EMBL/GenBank/DDBJ databases">
        <authorList>
            <person name="Varghese N."/>
            <person name="Submissions S."/>
        </authorList>
    </citation>
    <scope>NUCLEOTIDE SEQUENCE [LARGE SCALE GENOMIC DNA]</scope>
    <source>
        <strain evidence="2">DSM 12126</strain>
    </source>
</reference>
<accession>A0A1W2CUK2</accession>
<evidence type="ECO:0000313" key="1">
    <source>
        <dbReference type="EMBL" id="SMC88919.1"/>
    </source>
</evidence>
<dbReference type="Proteomes" id="UP000192756">
    <property type="component" value="Unassembled WGS sequence"/>
</dbReference>
<keyword evidence="2" id="KW-1185">Reference proteome</keyword>
<protein>
    <submittedName>
        <fullName evidence="1">Uncharacterized protein</fullName>
    </submittedName>
</protein>
<name>A0A1W2CUK2_9SPHI</name>
<organism evidence="1 2">
    <name type="scientific">Pedobacter africanus</name>
    <dbReference type="NCBI Taxonomy" id="151894"/>
    <lineage>
        <taxon>Bacteria</taxon>
        <taxon>Pseudomonadati</taxon>
        <taxon>Bacteroidota</taxon>
        <taxon>Sphingobacteriia</taxon>
        <taxon>Sphingobacteriales</taxon>
        <taxon>Sphingobacteriaceae</taxon>
        <taxon>Pedobacter</taxon>
    </lineage>
</organism>
<proteinExistence type="predicted"/>
<dbReference type="RefSeq" id="WP_084240051.1">
    <property type="nucleotide sequence ID" value="NZ_FWXT01000002.1"/>
</dbReference>
<dbReference type="AlphaFoldDB" id="A0A1W2CUK2"/>
<dbReference type="EMBL" id="FWXT01000002">
    <property type="protein sequence ID" value="SMC88919.1"/>
    <property type="molecule type" value="Genomic_DNA"/>
</dbReference>
<dbReference type="InterPro" id="IPR046233">
    <property type="entry name" value="DUF6266"/>
</dbReference>
<gene>
    <name evidence="1" type="ORF">SAMN04488524_3259</name>
</gene>
<sequence>MGVLRKGIFDGFENKTGALIGRRVKGKNVISAVPHSAAKTRTPAQLDQQLQFKRVVAFMRSFNELIAIGFAKGKNKGNAFNAAVKFNYKHLIGGTSDQAGIACQKLVYSRGCLAGPLAPLISLGTDEIWVSWQQDRQHLFNLGSDKASFLVYCPEKNLVLKFVDVERRAALAYSINLPPGTTGAQCYVFMSFRSADGKNVSDSRFIGLINI</sequence>
<evidence type="ECO:0000313" key="2">
    <source>
        <dbReference type="Proteomes" id="UP000192756"/>
    </source>
</evidence>
<dbReference type="OrthoDB" id="665435at2"/>